<dbReference type="EMBL" id="QZEV01000096">
    <property type="protein sequence ID" value="RJK99336.1"/>
    <property type="molecule type" value="Genomic_DNA"/>
</dbReference>
<dbReference type="Proteomes" id="UP000285530">
    <property type="component" value="Unassembled WGS sequence"/>
</dbReference>
<comment type="caution">
    <text evidence="2">The sequence shown here is derived from an EMBL/GenBank/DDBJ whole genome shotgun (WGS) entry which is preliminary data.</text>
</comment>
<dbReference type="AlphaFoldDB" id="A0A418ZSE7"/>
<evidence type="ECO:0000313" key="2">
    <source>
        <dbReference type="EMBL" id="RJK99336.1"/>
    </source>
</evidence>
<name>A0A418ZSE7_9RHOB</name>
<organism evidence="2 3">
    <name type="scientific">Paracoccus aestuarii</name>
    <dbReference type="NCBI Taxonomy" id="453842"/>
    <lineage>
        <taxon>Bacteria</taxon>
        <taxon>Pseudomonadati</taxon>
        <taxon>Pseudomonadota</taxon>
        <taxon>Alphaproteobacteria</taxon>
        <taxon>Rhodobacterales</taxon>
        <taxon>Paracoccaceae</taxon>
        <taxon>Paracoccus</taxon>
    </lineage>
</organism>
<proteinExistence type="predicted"/>
<evidence type="ECO:0000313" key="3">
    <source>
        <dbReference type="Proteomes" id="UP000285530"/>
    </source>
</evidence>
<dbReference type="Gene3D" id="3.90.1150.10">
    <property type="entry name" value="Aspartate Aminotransferase, domain 1"/>
    <property type="match status" value="1"/>
</dbReference>
<sequence length="101" mass="11618">MSERLLADHAIYVQPINYPTVARGQERLRITPTPFHSREDMYKLVEAVLEVGHDLGWSATPRPRSKSVVSDWTRWKGCQTKPKKALRLSRVQADRQFTADA</sequence>
<dbReference type="InterPro" id="IPR015422">
    <property type="entry name" value="PyrdxlP-dep_Trfase_small"/>
</dbReference>
<dbReference type="OrthoDB" id="9807157at2"/>
<feature type="domain" description="Aminotransferase class I/classII large" evidence="1">
    <location>
        <begin position="2"/>
        <end position="48"/>
    </location>
</feature>
<dbReference type="InterPro" id="IPR004839">
    <property type="entry name" value="Aminotransferase_I/II_large"/>
</dbReference>
<keyword evidence="2" id="KW-0032">Aminotransferase</keyword>
<protein>
    <submittedName>
        <fullName evidence="2">Aminotransferase class I/II-fold pyridoxal phosphate-dependent enzyme</fullName>
    </submittedName>
</protein>
<accession>A0A418ZSE7</accession>
<dbReference type="GO" id="GO:0030170">
    <property type="term" value="F:pyridoxal phosphate binding"/>
    <property type="evidence" value="ECO:0007669"/>
    <property type="project" value="InterPro"/>
</dbReference>
<dbReference type="GO" id="GO:0008483">
    <property type="term" value="F:transaminase activity"/>
    <property type="evidence" value="ECO:0007669"/>
    <property type="project" value="UniProtKB-KW"/>
</dbReference>
<evidence type="ECO:0000259" key="1">
    <source>
        <dbReference type="Pfam" id="PF00155"/>
    </source>
</evidence>
<gene>
    <name evidence="2" type="ORF">D3P06_14730</name>
</gene>
<keyword evidence="3" id="KW-1185">Reference proteome</keyword>
<dbReference type="InterPro" id="IPR015424">
    <property type="entry name" value="PyrdxlP-dep_Trfase"/>
</dbReference>
<dbReference type="SUPFAM" id="SSF53383">
    <property type="entry name" value="PLP-dependent transferases"/>
    <property type="match status" value="1"/>
</dbReference>
<dbReference type="Pfam" id="PF00155">
    <property type="entry name" value="Aminotran_1_2"/>
    <property type="match status" value="1"/>
</dbReference>
<keyword evidence="2" id="KW-0808">Transferase</keyword>
<reference evidence="2 3" key="1">
    <citation type="submission" date="2018-09" db="EMBL/GenBank/DDBJ databases">
        <title>Paracoccus onubensis nov. sp. a moderate halophilic bacterium isolated from Gruta de las Maravillas (Aracena, Spain).</title>
        <authorList>
            <person name="Jurado V."/>
            <person name="Gutierrez-Patricio S."/>
            <person name="Gonzalez-Pimentel J.L."/>
            <person name="Laiz L."/>
            <person name="Saiz-Jimenez C."/>
        </authorList>
    </citation>
    <scope>NUCLEOTIDE SEQUENCE [LARGE SCALE GENOMIC DNA]</scope>
    <source>
        <strain evidence="2 3">DSM 19484</strain>
    </source>
</reference>